<comment type="caution">
    <text evidence="2">The sequence shown here is derived from an EMBL/GenBank/DDBJ whole genome shotgun (WGS) entry which is preliminary data.</text>
</comment>
<reference evidence="2 3" key="1">
    <citation type="submission" date="2019-04" db="EMBL/GenBank/DDBJ databases">
        <title>Draft genome of the big-headed turtle Platysternon megacephalum.</title>
        <authorList>
            <person name="Gong S."/>
        </authorList>
    </citation>
    <scope>NUCLEOTIDE SEQUENCE [LARGE SCALE GENOMIC DNA]</scope>
    <source>
        <strain evidence="2">DO16091913</strain>
        <tissue evidence="2">Muscle</tissue>
    </source>
</reference>
<feature type="transmembrane region" description="Helical" evidence="1">
    <location>
        <begin position="168"/>
        <end position="190"/>
    </location>
</feature>
<dbReference type="Pfam" id="PF14965">
    <property type="entry name" value="BRI3BP"/>
    <property type="match status" value="1"/>
</dbReference>
<dbReference type="OrthoDB" id="9902161at2759"/>
<dbReference type="STRING" id="55544.A0A4D9DJL2"/>
<feature type="transmembrane region" description="Helical" evidence="1">
    <location>
        <begin position="51"/>
        <end position="70"/>
    </location>
</feature>
<protein>
    <submittedName>
        <fullName evidence="2">Amino acid permease</fullName>
    </submittedName>
</protein>
<keyword evidence="3" id="KW-1185">Reference proteome</keyword>
<dbReference type="InterPro" id="IPR039492">
    <property type="entry name" value="TMEM109"/>
</dbReference>
<dbReference type="GO" id="GO:0042771">
    <property type="term" value="P:intrinsic apoptotic signaling pathway in response to DNA damage by p53 class mediator"/>
    <property type="evidence" value="ECO:0007669"/>
    <property type="project" value="TreeGrafter"/>
</dbReference>
<accession>A0A4D9DJL2</accession>
<evidence type="ECO:0000313" key="2">
    <source>
        <dbReference type="EMBL" id="TFJ96621.1"/>
    </source>
</evidence>
<sequence length="279" mass="30611">MGPAESQGSYNLIMICAFSHLSFLSAEIPGTERRAGEMTGWDPKFWCCRQALLQPAVAILMSVAFLHVPVASTQHYRGEAWREAAVHADFLSQLAQGMRETLEEWIGRDTLQLVTENVSAVFWIVSSGISAGLITLSGIAGQILSAFGVNGDHVVQPLKLGPAQVQTLLLWGLAAVVGYWLLSQLLGLLLSILGHVMWGLKVAFFLGCFLLIVSAVPNPSVQALLLLCLLTLYALLGRLSGARHSGSQLEAKVRNLEWQVEELRRQQRRVSPRNLEQDE</sequence>
<organism evidence="2 3">
    <name type="scientific">Platysternon megacephalum</name>
    <name type="common">big-headed turtle</name>
    <dbReference type="NCBI Taxonomy" id="55544"/>
    <lineage>
        <taxon>Eukaryota</taxon>
        <taxon>Metazoa</taxon>
        <taxon>Chordata</taxon>
        <taxon>Craniata</taxon>
        <taxon>Vertebrata</taxon>
        <taxon>Euteleostomi</taxon>
        <taxon>Archelosauria</taxon>
        <taxon>Testudinata</taxon>
        <taxon>Testudines</taxon>
        <taxon>Cryptodira</taxon>
        <taxon>Durocryptodira</taxon>
        <taxon>Testudinoidea</taxon>
        <taxon>Platysternidae</taxon>
        <taxon>Platysternon</taxon>
    </lineage>
</organism>
<feature type="transmembrane region" description="Helical" evidence="1">
    <location>
        <begin position="120"/>
        <end position="147"/>
    </location>
</feature>
<proteinExistence type="predicted"/>
<feature type="transmembrane region" description="Helical" evidence="1">
    <location>
        <begin position="223"/>
        <end position="241"/>
    </location>
</feature>
<keyword evidence="1" id="KW-0472">Membrane</keyword>
<evidence type="ECO:0000256" key="1">
    <source>
        <dbReference type="SAM" id="Phobius"/>
    </source>
</evidence>
<evidence type="ECO:0000313" key="3">
    <source>
        <dbReference type="Proteomes" id="UP000297703"/>
    </source>
</evidence>
<dbReference type="PANTHER" id="PTHR14550">
    <property type="entry name" value="TRANSMEMBRANE PROTEIN 109"/>
    <property type="match status" value="1"/>
</dbReference>
<dbReference type="PANTHER" id="PTHR14550:SF2">
    <property type="entry name" value="TRANSMEMBRANE PROTEIN 109"/>
    <property type="match status" value="1"/>
</dbReference>
<dbReference type="GO" id="GO:0071480">
    <property type="term" value="P:cellular response to gamma radiation"/>
    <property type="evidence" value="ECO:0007669"/>
    <property type="project" value="InterPro"/>
</dbReference>
<keyword evidence="1" id="KW-0812">Transmembrane</keyword>
<feature type="transmembrane region" description="Helical" evidence="1">
    <location>
        <begin position="196"/>
        <end position="216"/>
    </location>
</feature>
<name>A0A4D9DJL2_9SAUR</name>
<gene>
    <name evidence="2" type="ORF">DR999_PMT21582</name>
</gene>
<dbReference type="EMBL" id="QXTE01000625">
    <property type="protein sequence ID" value="TFJ96621.1"/>
    <property type="molecule type" value="Genomic_DNA"/>
</dbReference>
<dbReference type="AlphaFoldDB" id="A0A4D9DJL2"/>
<reference evidence="2 3" key="2">
    <citation type="submission" date="2019-04" db="EMBL/GenBank/DDBJ databases">
        <title>The genome sequence of big-headed turtle.</title>
        <authorList>
            <person name="Gong S."/>
        </authorList>
    </citation>
    <scope>NUCLEOTIDE SEQUENCE [LARGE SCALE GENOMIC DNA]</scope>
    <source>
        <strain evidence="2">DO16091913</strain>
        <tissue evidence="2">Muscle</tissue>
    </source>
</reference>
<dbReference type="Proteomes" id="UP000297703">
    <property type="component" value="Unassembled WGS sequence"/>
</dbReference>
<keyword evidence="1" id="KW-1133">Transmembrane helix</keyword>